<evidence type="ECO:0000256" key="1">
    <source>
        <dbReference type="SAM" id="SignalP"/>
    </source>
</evidence>
<organism evidence="2 3">
    <name type="scientific">Lolium multiflorum</name>
    <name type="common">Italian ryegrass</name>
    <name type="synonym">Lolium perenne subsp. multiflorum</name>
    <dbReference type="NCBI Taxonomy" id="4521"/>
    <lineage>
        <taxon>Eukaryota</taxon>
        <taxon>Viridiplantae</taxon>
        <taxon>Streptophyta</taxon>
        <taxon>Embryophyta</taxon>
        <taxon>Tracheophyta</taxon>
        <taxon>Spermatophyta</taxon>
        <taxon>Magnoliopsida</taxon>
        <taxon>Liliopsida</taxon>
        <taxon>Poales</taxon>
        <taxon>Poaceae</taxon>
        <taxon>BOP clade</taxon>
        <taxon>Pooideae</taxon>
        <taxon>Poodae</taxon>
        <taxon>Poeae</taxon>
        <taxon>Poeae Chloroplast Group 2 (Poeae type)</taxon>
        <taxon>Loliodinae</taxon>
        <taxon>Loliinae</taxon>
        <taxon>Lolium</taxon>
    </lineage>
</organism>
<dbReference type="EMBL" id="JAUUTY010000005">
    <property type="protein sequence ID" value="KAK1627232.1"/>
    <property type="molecule type" value="Genomic_DNA"/>
</dbReference>
<dbReference type="AlphaFoldDB" id="A0AAD8RMA3"/>
<feature type="signal peptide" evidence="1">
    <location>
        <begin position="1"/>
        <end position="30"/>
    </location>
</feature>
<protein>
    <submittedName>
        <fullName evidence="2">Uncharacterized protein</fullName>
    </submittedName>
</protein>
<accession>A0AAD8RMA3</accession>
<dbReference type="PANTHER" id="PTHR34998:SF7">
    <property type="entry name" value="EXPRESSED PROTEIN"/>
    <property type="match status" value="1"/>
</dbReference>
<gene>
    <name evidence="2" type="ORF">QYE76_001547</name>
</gene>
<comment type="caution">
    <text evidence="2">The sequence shown here is derived from an EMBL/GenBank/DDBJ whole genome shotgun (WGS) entry which is preliminary data.</text>
</comment>
<reference evidence="2" key="1">
    <citation type="submission" date="2023-07" db="EMBL/GenBank/DDBJ databases">
        <title>A chromosome-level genome assembly of Lolium multiflorum.</title>
        <authorList>
            <person name="Chen Y."/>
            <person name="Copetti D."/>
            <person name="Kolliker R."/>
            <person name="Studer B."/>
        </authorList>
    </citation>
    <scope>NUCLEOTIDE SEQUENCE</scope>
    <source>
        <strain evidence="2">02402/16</strain>
        <tissue evidence="2">Leaf</tissue>
    </source>
</reference>
<evidence type="ECO:0000313" key="2">
    <source>
        <dbReference type="EMBL" id="KAK1627232.1"/>
    </source>
</evidence>
<sequence>MQGPRPAGELLLRLLFAVLLLVAFATPAAAAYGGRVVTRHAATGTRASAHLDTPSLTRRIDDGIAPDLSWADSLVVSGIRYDSLSTRQACDPHCGNPGQSYTGPGCTYKNMCGQ</sequence>
<name>A0AAD8RMA3_LOLMU</name>
<keyword evidence="3" id="KW-1185">Reference proteome</keyword>
<dbReference type="PANTHER" id="PTHR34998">
    <property type="entry name" value="OS04G0357400 PROTEIN-RELATED"/>
    <property type="match status" value="1"/>
</dbReference>
<feature type="chain" id="PRO_5042209791" evidence="1">
    <location>
        <begin position="31"/>
        <end position="114"/>
    </location>
</feature>
<evidence type="ECO:0000313" key="3">
    <source>
        <dbReference type="Proteomes" id="UP001231189"/>
    </source>
</evidence>
<proteinExistence type="predicted"/>
<dbReference type="Proteomes" id="UP001231189">
    <property type="component" value="Unassembled WGS sequence"/>
</dbReference>
<keyword evidence="1" id="KW-0732">Signal</keyword>